<sequence>MHEDAVEPVAPAAHTLPPSSEPERTPIHALHLLHGARMVPFAGYDMPLQYPAGLLKEHLHTRSAAGLFDVSHMGQIALRAEDPAAVASALETLIPADILGLKPGRQRYGLLTDVDGGILDDLMIAHLGDRFVLVVNAARKAADAAHLRAHLPESIRIEMLPRALIALQGPKAEAVLAPLAPDLATMRFMDVREMAVGGVPALVTRSGYTGEDGFEISLPADSAAFVAETLLAHPEVMPVGLGARDSLRLEAGLCLHGSDIDPGTSPIEAGLTWAVSPARRQVGARAGGFPGAARILREIADGPARLRVGLRPEGRMPVRAGAPLFADLDEAEPIGAVTSGGFGPSVEAPVAMGYLPTALSEPGRQVFAEVRGRRLPLAVTRLPFVPAGFKRG</sequence>
<evidence type="ECO:0000259" key="9">
    <source>
        <dbReference type="Pfam" id="PF01571"/>
    </source>
</evidence>
<dbReference type="InterPro" id="IPR006222">
    <property type="entry name" value="GCVT_N"/>
</dbReference>
<dbReference type="NCBIfam" id="NF010093">
    <property type="entry name" value="PRK13579.1"/>
    <property type="match status" value="1"/>
</dbReference>
<accession>A0A6L3SVB9</accession>
<dbReference type="InterPro" id="IPR006223">
    <property type="entry name" value="GcvT"/>
</dbReference>
<dbReference type="AlphaFoldDB" id="A0A6L3SVB9"/>
<dbReference type="GO" id="GO:0004047">
    <property type="term" value="F:aminomethyltransferase activity"/>
    <property type="evidence" value="ECO:0007669"/>
    <property type="project" value="UniProtKB-EC"/>
</dbReference>
<dbReference type="SUPFAM" id="SSF101790">
    <property type="entry name" value="Aminomethyltransferase beta-barrel domain"/>
    <property type="match status" value="1"/>
</dbReference>
<feature type="domain" description="GCVT N-terminal" evidence="9">
    <location>
        <begin position="28"/>
        <end position="276"/>
    </location>
</feature>
<comment type="caution">
    <text evidence="11">The sequence shown here is derived from an EMBL/GenBank/DDBJ whole genome shotgun (WGS) entry which is preliminary data.</text>
</comment>
<proteinExistence type="inferred from homology"/>
<feature type="binding site" evidence="7">
    <location>
        <position position="215"/>
    </location>
    <ligand>
        <name>substrate</name>
    </ligand>
</feature>
<evidence type="ECO:0000256" key="7">
    <source>
        <dbReference type="PIRSR" id="PIRSR006487-1"/>
    </source>
</evidence>
<dbReference type="InterPro" id="IPR013977">
    <property type="entry name" value="GcvT_C"/>
</dbReference>
<evidence type="ECO:0000256" key="3">
    <source>
        <dbReference type="ARBA" id="ARBA00022576"/>
    </source>
</evidence>
<feature type="region of interest" description="Disordered" evidence="8">
    <location>
        <begin position="1"/>
        <end position="23"/>
    </location>
</feature>
<evidence type="ECO:0000256" key="1">
    <source>
        <dbReference type="ARBA" id="ARBA00008609"/>
    </source>
</evidence>
<keyword evidence="3" id="KW-0032">Aminotransferase</keyword>
<comment type="catalytic activity">
    <reaction evidence="6">
        <text>N(6)-[(R)-S(8)-aminomethyldihydrolipoyl]-L-lysyl-[protein] + (6S)-5,6,7,8-tetrahydrofolate = N(6)-[(R)-dihydrolipoyl]-L-lysyl-[protein] + (6R)-5,10-methylene-5,6,7,8-tetrahydrofolate + NH4(+)</text>
        <dbReference type="Rhea" id="RHEA:16945"/>
        <dbReference type="Rhea" id="RHEA-COMP:10475"/>
        <dbReference type="Rhea" id="RHEA-COMP:10492"/>
        <dbReference type="ChEBI" id="CHEBI:15636"/>
        <dbReference type="ChEBI" id="CHEBI:28938"/>
        <dbReference type="ChEBI" id="CHEBI:57453"/>
        <dbReference type="ChEBI" id="CHEBI:83100"/>
        <dbReference type="ChEBI" id="CHEBI:83143"/>
        <dbReference type="EC" id="2.1.2.10"/>
    </reaction>
</comment>
<keyword evidence="4 11" id="KW-0808">Transferase</keyword>
<comment type="similarity">
    <text evidence="1">Belongs to the GcvT family.</text>
</comment>
<evidence type="ECO:0000256" key="8">
    <source>
        <dbReference type="SAM" id="MobiDB-lite"/>
    </source>
</evidence>
<evidence type="ECO:0000259" key="10">
    <source>
        <dbReference type="Pfam" id="PF08669"/>
    </source>
</evidence>
<dbReference type="GO" id="GO:0008483">
    <property type="term" value="F:transaminase activity"/>
    <property type="evidence" value="ECO:0007669"/>
    <property type="project" value="UniProtKB-KW"/>
</dbReference>
<evidence type="ECO:0000256" key="5">
    <source>
        <dbReference type="ARBA" id="ARBA00031395"/>
    </source>
</evidence>
<evidence type="ECO:0000256" key="6">
    <source>
        <dbReference type="ARBA" id="ARBA00047665"/>
    </source>
</evidence>
<dbReference type="Gene3D" id="2.40.30.110">
    <property type="entry name" value="Aminomethyltransferase beta-barrel domains"/>
    <property type="match status" value="1"/>
</dbReference>
<feature type="domain" description="Aminomethyltransferase C-terminal" evidence="10">
    <location>
        <begin position="307"/>
        <end position="385"/>
    </location>
</feature>
<dbReference type="Gene3D" id="4.10.1250.10">
    <property type="entry name" value="Aminomethyltransferase fragment"/>
    <property type="match status" value="1"/>
</dbReference>
<dbReference type="NCBIfam" id="NF001567">
    <property type="entry name" value="PRK00389.1"/>
    <property type="match status" value="1"/>
</dbReference>
<dbReference type="Proteomes" id="UP000474159">
    <property type="component" value="Unassembled WGS sequence"/>
</dbReference>
<dbReference type="SUPFAM" id="SSF103025">
    <property type="entry name" value="Folate-binding domain"/>
    <property type="match status" value="1"/>
</dbReference>
<dbReference type="GO" id="GO:0032259">
    <property type="term" value="P:methylation"/>
    <property type="evidence" value="ECO:0007669"/>
    <property type="project" value="UniProtKB-KW"/>
</dbReference>
<dbReference type="PIRSF" id="PIRSF006487">
    <property type="entry name" value="GcvT"/>
    <property type="match status" value="1"/>
</dbReference>
<organism evidence="11 12">
    <name type="scientific">Methylobacterium soli</name>
    <dbReference type="NCBI Taxonomy" id="553447"/>
    <lineage>
        <taxon>Bacteria</taxon>
        <taxon>Pseudomonadati</taxon>
        <taxon>Pseudomonadota</taxon>
        <taxon>Alphaproteobacteria</taxon>
        <taxon>Hyphomicrobiales</taxon>
        <taxon>Methylobacteriaceae</taxon>
        <taxon>Methylobacterium</taxon>
    </lineage>
</organism>
<gene>
    <name evidence="11" type="primary">gcvT</name>
    <name evidence="11" type="ORF">F6X53_18270</name>
</gene>
<dbReference type="GO" id="GO:0005960">
    <property type="term" value="C:glycine cleavage complex"/>
    <property type="evidence" value="ECO:0007669"/>
    <property type="project" value="InterPro"/>
</dbReference>
<evidence type="ECO:0000313" key="11">
    <source>
        <dbReference type="EMBL" id="KAB1077669.1"/>
    </source>
</evidence>
<dbReference type="PANTHER" id="PTHR43757">
    <property type="entry name" value="AMINOMETHYLTRANSFERASE"/>
    <property type="match status" value="1"/>
</dbReference>
<evidence type="ECO:0000256" key="2">
    <source>
        <dbReference type="ARBA" id="ARBA00012616"/>
    </source>
</evidence>
<keyword evidence="11" id="KW-0489">Methyltransferase</keyword>
<reference evidence="11 12" key="1">
    <citation type="submission" date="2019-09" db="EMBL/GenBank/DDBJ databases">
        <title>YIM 48816 draft genome.</title>
        <authorList>
            <person name="Jiang L."/>
        </authorList>
    </citation>
    <scope>NUCLEOTIDE SEQUENCE [LARGE SCALE GENOMIC DNA]</scope>
    <source>
        <strain evidence="11 12">YIM 48816</strain>
    </source>
</reference>
<keyword evidence="12" id="KW-1185">Reference proteome</keyword>
<name>A0A6L3SVB9_9HYPH</name>
<dbReference type="Gene3D" id="3.30.1360.120">
    <property type="entry name" value="Probable tRNA modification gtpase trme, domain 1"/>
    <property type="match status" value="1"/>
</dbReference>
<dbReference type="RefSeq" id="WP_151001619.1">
    <property type="nucleotide sequence ID" value="NZ_BPQY01000377.1"/>
</dbReference>
<dbReference type="InterPro" id="IPR027266">
    <property type="entry name" value="TrmE/GcvT-like"/>
</dbReference>
<evidence type="ECO:0000313" key="12">
    <source>
        <dbReference type="Proteomes" id="UP000474159"/>
    </source>
</evidence>
<protein>
    <recommendedName>
        <fullName evidence="2">aminomethyltransferase</fullName>
        <ecNumber evidence="2">2.1.2.10</ecNumber>
    </recommendedName>
    <alternativeName>
        <fullName evidence="5">Glycine cleavage system T protein</fullName>
    </alternativeName>
</protein>
<dbReference type="Pfam" id="PF01571">
    <property type="entry name" value="GCV_T"/>
    <property type="match status" value="1"/>
</dbReference>
<dbReference type="EC" id="2.1.2.10" evidence="2"/>
<dbReference type="NCBIfam" id="TIGR00528">
    <property type="entry name" value="gcvT"/>
    <property type="match status" value="1"/>
</dbReference>
<dbReference type="GO" id="GO:0008168">
    <property type="term" value="F:methyltransferase activity"/>
    <property type="evidence" value="ECO:0007669"/>
    <property type="project" value="UniProtKB-KW"/>
</dbReference>
<dbReference type="EMBL" id="VZZK01000019">
    <property type="protein sequence ID" value="KAB1077669.1"/>
    <property type="molecule type" value="Genomic_DNA"/>
</dbReference>
<dbReference type="GO" id="GO:0006546">
    <property type="term" value="P:glycine catabolic process"/>
    <property type="evidence" value="ECO:0007669"/>
    <property type="project" value="InterPro"/>
</dbReference>
<dbReference type="InterPro" id="IPR029043">
    <property type="entry name" value="GcvT/YgfZ_C"/>
</dbReference>
<dbReference type="InterPro" id="IPR028896">
    <property type="entry name" value="GcvT/YgfZ/DmdA"/>
</dbReference>
<dbReference type="Pfam" id="PF08669">
    <property type="entry name" value="GCV_T_C"/>
    <property type="match status" value="1"/>
</dbReference>
<dbReference type="PANTHER" id="PTHR43757:SF2">
    <property type="entry name" value="AMINOMETHYLTRANSFERASE, MITOCHONDRIAL"/>
    <property type="match status" value="1"/>
</dbReference>
<dbReference type="OrthoDB" id="9774591at2"/>
<dbReference type="Gene3D" id="3.30.70.1400">
    <property type="entry name" value="Aminomethyltransferase beta-barrel domains"/>
    <property type="match status" value="1"/>
</dbReference>
<evidence type="ECO:0000256" key="4">
    <source>
        <dbReference type="ARBA" id="ARBA00022679"/>
    </source>
</evidence>